<evidence type="ECO:0000256" key="3">
    <source>
        <dbReference type="ARBA" id="ARBA00023054"/>
    </source>
</evidence>
<reference evidence="5" key="1">
    <citation type="submission" date="2020-05" db="EMBL/GenBank/DDBJ databases">
        <authorList>
            <person name="Rincon C."/>
            <person name="Sanders R I."/>
            <person name="Robbins C."/>
            <person name="Chaturvedi A."/>
        </authorList>
    </citation>
    <scope>NUCLEOTIDE SEQUENCE</scope>
    <source>
        <strain evidence="5">CHB12</strain>
    </source>
</reference>
<dbReference type="InterPro" id="IPR003960">
    <property type="entry name" value="ATPase_AAA_CS"/>
</dbReference>
<keyword evidence="1" id="KW-0547">Nucleotide-binding</keyword>
<protein>
    <recommendedName>
        <fullName evidence="4">AAA+ ATPase domain-containing protein</fullName>
    </recommendedName>
</protein>
<dbReference type="PROSITE" id="PS00674">
    <property type="entry name" value="AAA"/>
    <property type="match status" value="1"/>
</dbReference>
<dbReference type="PANTHER" id="PTHR23077">
    <property type="entry name" value="AAA-FAMILY ATPASE"/>
    <property type="match status" value="1"/>
</dbReference>
<organism evidence="5 6">
    <name type="scientific">Rhizophagus irregularis</name>
    <dbReference type="NCBI Taxonomy" id="588596"/>
    <lineage>
        <taxon>Eukaryota</taxon>
        <taxon>Fungi</taxon>
        <taxon>Fungi incertae sedis</taxon>
        <taxon>Mucoromycota</taxon>
        <taxon>Glomeromycotina</taxon>
        <taxon>Glomeromycetes</taxon>
        <taxon>Glomerales</taxon>
        <taxon>Glomeraceae</taxon>
        <taxon>Rhizophagus</taxon>
    </lineage>
</organism>
<sequence>MKPIFKEEIKSNQVLLHPNSLINHQFPSNNDVLCISLNNFFQKFYLSCVLNDDLDKSVIALPKWLSLTCEHLDNVNVQLVDTSNGIPIVKKISLTKIYGDVWIPSSKSLHSPYLKSSQRAKSYKLDWPDLILNHFDNQLVSENSLLSDFIMDQICIFRVERIQFSNDDSSEFISALHVQSSSLIAKIDQRETEVDISSLFVPRKVPSIVGFENEIDSLYQIISGSFLNTEIHSKFGIQETRTALIIGPHGSGKKSLIQHICNKLSATLFMISLTTMMIKHDMFESIEDDDDKNPLRIMFTKAMLSAPSVLVIKDLDILAVDDQNYFDKWKMKVISMLVREIQDIYKIDQVFVVGFTCDKSKLPVELCKVEIFQHNLVLSIPSRKQREEILSLYLSKLNLSFSVNEAMNNSVMKDYITKLGLMTSGYVPNDLDKLCRLAVLQALSNVENINKNNKKVSVSDNMNNIIKDLTNLRINENNEIENVSENNKGNNNIRSSLIISWNDFEYAMSIMHPLQKIELESILPQQKWNDIGGYEHIKKKIKQAVEWSIIKYETYKKLGAKPLSGILLYGCGKTLMVQALVTESHMNVICIDGPKIYSKYLGDTEKIIRGLFKRARQIIPCIVFIDELDSIASKREWDCSNSSGVNERVLSTLLNEIDGIQDLKQVIIIGCTNKPDQIDDALLRPGRFDQLIYIGLPNESERLNILQIMSKKVSFNNDVNLNELSKSTNLFTGADLENLIRESGLCALRENILSTKIYNRHIEIVLKNKIKNLK</sequence>
<dbReference type="Pfam" id="PF17862">
    <property type="entry name" value="AAA_lid_3"/>
    <property type="match status" value="1"/>
</dbReference>
<dbReference type="OrthoDB" id="5421at2759"/>
<dbReference type="EMBL" id="CAGKOT010000029">
    <property type="protein sequence ID" value="CAB5371218.1"/>
    <property type="molecule type" value="Genomic_DNA"/>
</dbReference>
<evidence type="ECO:0000313" key="5">
    <source>
        <dbReference type="EMBL" id="CAB5371218.1"/>
    </source>
</evidence>
<dbReference type="InterPro" id="IPR003959">
    <property type="entry name" value="ATPase_AAA_core"/>
</dbReference>
<keyword evidence="2" id="KW-0067">ATP-binding</keyword>
<dbReference type="SMART" id="SM00382">
    <property type="entry name" value="AAA"/>
    <property type="match status" value="2"/>
</dbReference>
<evidence type="ECO:0000313" key="6">
    <source>
        <dbReference type="Proteomes" id="UP000684084"/>
    </source>
</evidence>
<evidence type="ECO:0000256" key="2">
    <source>
        <dbReference type="ARBA" id="ARBA00022840"/>
    </source>
</evidence>
<dbReference type="Proteomes" id="UP000684084">
    <property type="component" value="Unassembled WGS sequence"/>
</dbReference>
<feature type="domain" description="AAA+ ATPase" evidence="4">
    <location>
        <begin position="562"/>
        <end position="698"/>
    </location>
</feature>
<keyword evidence="3" id="KW-0175">Coiled coil</keyword>
<dbReference type="InterPro" id="IPR050168">
    <property type="entry name" value="AAA_ATPase_domain"/>
</dbReference>
<dbReference type="GO" id="GO:0005524">
    <property type="term" value="F:ATP binding"/>
    <property type="evidence" value="ECO:0007669"/>
    <property type="project" value="UniProtKB-KW"/>
</dbReference>
<feature type="domain" description="AAA+ ATPase" evidence="4">
    <location>
        <begin position="239"/>
        <end position="484"/>
    </location>
</feature>
<proteinExistence type="predicted"/>
<dbReference type="Pfam" id="PF00004">
    <property type="entry name" value="AAA"/>
    <property type="match status" value="2"/>
</dbReference>
<accession>A0A915ZCW3</accession>
<gene>
    <name evidence="5" type="ORF">CHRIB12_LOCUS12974</name>
</gene>
<dbReference type="VEuPathDB" id="FungiDB:RhiirFUN_012284"/>
<dbReference type="GO" id="GO:0005737">
    <property type="term" value="C:cytoplasm"/>
    <property type="evidence" value="ECO:0007669"/>
    <property type="project" value="TreeGrafter"/>
</dbReference>
<dbReference type="InterPro" id="IPR003593">
    <property type="entry name" value="AAA+_ATPase"/>
</dbReference>
<dbReference type="AlphaFoldDB" id="A0A915ZCW3"/>
<evidence type="ECO:0000259" key="4">
    <source>
        <dbReference type="SMART" id="SM00382"/>
    </source>
</evidence>
<dbReference type="PANTHER" id="PTHR23077:SF27">
    <property type="entry name" value="ATPASE FAMILY GENE 2 PROTEIN HOMOLOG A"/>
    <property type="match status" value="1"/>
</dbReference>
<name>A0A915ZCW3_9GLOM</name>
<comment type="caution">
    <text evidence="5">The sequence shown here is derived from an EMBL/GenBank/DDBJ whole genome shotgun (WGS) entry which is preliminary data.</text>
</comment>
<evidence type="ECO:0000256" key="1">
    <source>
        <dbReference type="ARBA" id="ARBA00022741"/>
    </source>
</evidence>
<dbReference type="FunFam" id="3.40.50.300:FF:001025">
    <property type="entry name" value="ATPase family, AAA domain-containing 2B"/>
    <property type="match status" value="1"/>
</dbReference>
<dbReference type="GO" id="GO:0016887">
    <property type="term" value="F:ATP hydrolysis activity"/>
    <property type="evidence" value="ECO:0007669"/>
    <property type="project" value="InterPro"/>
</dbReference>
<dbReference type="InterPro" id="IPR041569">
    <property type="entry name" value="AAA_lid_3"/>
</dbReference>